<keyword evidence="10" id="KW-0175">Coiled coil</keyword>
<dbReference type="InterPro" id="IPR000432">
    <property type="entry name" value="DNA_mismatch_repair_MutS_C"/>
</dbReference>
<keyword evidence="5 9" id="KW-0378">Hydrolase</keyword>
<evidence type="ECO:0000256" key="3">
    <source>
        <dbReference type="ARBA" id="ARBA00022741"/>
    </source>
</evidence>
<dbReference type="GO" id="GO:0005524">
    <property type="term" value="F:ATP binding"/>
    <property type="evidence" value="ECO:0007669"/>
    <property type="project" value="UniProtKB-UniRule"/>
</dbReference>
<feature type="region of interest" description="Disordered" evidence="11">
    <location>
        <begin position="689"/>
        <end position="709"/>
    </location>
</feature>
<dbReference type="SMART" id="SM00534">
    <property type="entry name" value="MUTSac"/>
    <property type="match status" value="1"/>
</dbReference>
<dbReference type="HAMAP" id="MF_00092">
    <property type="entry name" value="MutS2"/>
    <property type="match status" value="1"/>
</dbReference>
<dbReference type="GO" id="GO:0016887">
    <property type="term" value="F:ATP hydrolysis activity"/>
    <property type="evidence" value="ECO:0007669"/>
    <property type="project" value="InterPro"/>
</dbReference>
<evidence type="ECO:0000256" key="2">
    <source>
        <dbReference type="ARBA" id="ARBA00022730"/>
    </source>
</evidence>
<dbReference type="SUPFAM" id="SSF160443">
    <property type="entry name" value="SMR domain-like"/>
    <property type="match status" value="1"/>
</dbReference>
<sequence length="789" mass="88608">MKQIDEKSMKTLEYYKIIDQLSEFTVSELGRKKAKKIQPSKTRTEVVNLLEETDDAVNLYRLKGGIPLGTFYDVRPHLKRMEIGAVLAGQEVIQIGQLLKGVREIFDFFQDVEEEEIKLNHLYAIKDEMIVLSKLERKIFATLTDSGGVVDDASPKLKSIRTSIRQTESGIREKLNNIVRGSQAKYLTDNIITMRNDRYVIPAKADSRNVFGGVVHAQSSSGQTLYVEPQSVLDLNNRLKRLQSEEKHEIDRILMELSQEIVPYSAEIINNLKILTKLDVLQAKARYAREMKATRPKVHPENDIQLFSARHPLIPEEEVVANDIQLGDRYKTVIVTGPNTGGKTVILKTLGLLQLMGQTGLYLPVEEESSIGVFHHILSDIGDEQSIEQSLSTFSSHLTTIVSIFEVLDSKSLVLLDEVGAGTDPQEGAALAISILDKIGAIGSFAMVTSHYPELKLYGYNRPETMNASMEFDIETLKPTYKFKMGIPGRSNAFEIANRLGMNREVIENSRSLMSSESQNVDQMISDLDQKQKEAEQTSIDLRRRLVEAEKLHRELAEAYQTYEQEKESLKKKAQEEANELVANTKRKADNIIADLRQRQLESENAPAVKEHEFIDAQTQLSSLRQEEANLQQNKVLQREKEKQSLKEGQTVTVHSLGQTGTLVEKIDDEWVVQMGMLKMRLPEEDLAVSASENEKEPTKSTYYGSTSSVRPELDLRGERVDAALAKLDQYIDQALLANYKKVTIIHGHGTGAVRSAVQDALSKYPRVNSYQTAPANQGGTGATIVSFK</sequence>
<keyword evidence="1 9" id="KW-0540">Nuclease</keyword>
<dbReference type="InterPro" id="IPR027417">
    <property type="entry name" value="P-loop_NTPase"/>
</dbReference>
<dbReference type="SMART" id="SM00533">
    <property type="entry name" value="MUTSd"/>
    <property type="match status" value="1"/>
</dbReference>
<evidence type="ECO:0000256" key="5">
    <source>
        <dbReference type="ARBA" id="ARBA00022801"/>
    </source>
</evidence>
<comment type="function">
    <text evidence="9">Endonuclease that is involved in the suppression of homologous recombination and thus may have a key role in the control of bacterial genetic diversity.</text>
</comment>
<dbReference type="GO" id="GO:0043023">
    <property type="term" value="F:ribosomal large subunit binding"/>
    <property type="evidence" value="ECO:0007669"/>
    <property type="project" value="UniProtKB-UniRule"/>
</dbReference>
<proteinExistence type="inferred from homology"/>
<dbReference type="InterPro" id="IPR005747">
    <property type="entry name" value="MutS2"/>
</dbReference>
<organism evidence="13 14">
    <name type="scientific">Atopostipes suicloacalis DSM 15692</name>
    <dbReference type="NCBI Taxonomy" id="1121025"/>
    <lineage>
        <taxon>Bacteria</taxon>
        <taxon>Bacillati</taxon>
        <taxon>Bacillota</taxon>
        <taxon>Bacilli</taxon>
        <taxon>Lactobacillales</taxon>
        <taxon>Carnobacteriaceae</taxon>
        <taxon>Atopostipes</taxon>
    </lineage>
</organism>
<evidence type="ECO:0000256" key="11">
    <source>
        <dbReference type="SAM" id="MobiDB-lite"/>
    </source>
</evidence>
<dbReference type="PANTHER" id="PTHR48466:SF2">
    <property type="entry name" value="OS10G0509000 PROTEIN"/>
    <property type="match status" value="1"/>
</dbReference>
<dbReference type="EMBL" id="FQUF01000006">
    <property type="protein sequence ID" value="SHE48029.1"/>
    <property type="molecule type" value="Genomic_DNA"/>
</dbReference>
<dbReference type="InterPro" id="IPR045076">
    <property type="entry name" value="MutS"/>
</dbReference>
<dbReference type="InterPro" id="IPR007696">
    <property type="entry name" value="DNA_mismatch_repair_MutS_core"/>
</dbReference>
<dbReference type="GO" id="GO:0072344">
    <property type="term" value="P:rescue of stalled ribosome"/>
    <property type="evidence" value="ECO:0007669"/>
    <property type="project" value="UniProtKB-UniRule"/>
</dbReference>
<evidence type="ECO:0000313" key="14">
    <source>
        <dbReference type="Proteomes" id="UP000184128"/>
    </source>
</evidence>
<dbReference type="STRING" id="1121025.SAMN02745249_00515"/>
<dbReference type="InterPro" id="IPR036063">
    <property type="entry name" value="Smr_dom_sf"/>
</dbReference>
<dbReference type="SUPFAM" id="SSF48334">
    <property type="entry name" value="DNA repair protein MutS, domain III"/>
    <property type="match status" value="1"/>
</dbReference>
<dbReference type="PROSITE" id="PS00486">
    <property type="entry name" value="DNA_MISMATCH_REPAIR_2"/>
    <property type="match status" value="1"/>
</dbReference>
<dbReference type="Gene3D" id="3.40.50.300">
    <property type="entry name" value="P-loop containing nucleotide triphosphate hydrolases"/>
    <property type="match status" value="1"/>
</dbReference>
<keyword evidence="14" id="KW-1185">Reference proteome</keyword>
<keyword evidence="2 9" id="KW-0699">rRNA-binding</keyword>
<evidence type="ECO:0000256" key="9">
    <source>
        <dbReference type="HAMAP-Rule" id="MF_00092"/>
    </source>
</evidence>
<dbReference type="GO" id="GO:0045910">
    <property type="term" value="P:negative regulation of DNA recombination"/>
    <property type="evidence" value="ECO:0007669"/>
    <property type="project" value="InterPro"/>
</dbReference>
<feature type="coiled-coil region" evidence="10">
    <location>
        <begin position="514"/>
        <end position="641"/>
    </location>
</feature>
<dbReference type="GO" id="GO:0006298">
    <property type="term" value="P:mismatch repair"/>
    <property type="evidence" value="ECO:0007669"/>
    <property type="project" value="InterPro"/>
</dbReference>
<dbReference type="GO" id="GO:0030983">
    <property type="term" value="F:mismatched DNA binding"/>
    <property type="evidence" value="ECO:0007669"/>
    <property type="project" value="InterPro"/>
</dbReference>
<protein>
    <recommendedName>
        <fullName evidence="9">Endonuclease MutS2</fullName>
        <ecNumber evidence="9">3.1.-.-</ecNumber>
    </recommendedName>
    <alternativeName>
        <fullName evidence="9">Ribosome-associated protein quality control-upstream factor</fullName>
        <shortName evidence="9">RQC-upstream factor</shortName>
        <shortName evidence="9">RqcU</shortName>
        <ecNumber evidence="9">3.6.4.-</ecNumber>
    </alternativeName>
</protein>
<evidence type="ECO:0000313" key="13">
    <source>
        <dbReference type="EMBL" id="SHE48029.1"/>
    </source>
</evidence>
<dbReference type="Pfam" id="PF01713">
    <property type="entry name" value="Smr"/>
    <property type="match status" value="1"/>
</dbReference>
<dbReference type="NCBIfam" id="TIGR01069">
    <property type="entry name" value="mutS2"/>
    <property type="match status" value="1"/>
</dbReference>
<dbReference type="GO" id="GO:0019843">
    <property type="term" value="F:rRNA binding"/>
    <property type="evidence" value="ECO:0007669"/>
    <property type="project" value="UniProtKB-UniRule"/>
</dbReference>
<dbReference type="SMART" id="SM00463">
    <property type="entry name" value="SMR"/>
    <property type="match status" value="1"/>
</dbReference>
<feature type="compositionally biased region" description="Polar residues" evidence="11">
    <location>
        <begin position="700"/>
        <end position="709"/>
    </location>
</feature>
<evidence type="ECO:0000256" key="10">
    <source>
        <dbReference type="SAM" id="Coils"/>
    </source>
</evidence>
<dbReference type="GO" id="GO:0140664">
    <property type="term" value="F:ATP-dependent DNA damage sensor activity"/>
    <property type="evidence" value="ECO:0007669"/>
    <property type="project" value="InterPro"/>
</dbReference>
<evidence type="ECO:0000256" key="7">
    <source>
        <dbReference type="ARBA" id="ARBA00022884"/>
    </source>
</evidence>
<dbReference type="SUPFAM" id="SSF52540">
    <property type="entry name" value="P-loop containing nucleoside triphosphate hydrolases"/>
    <property type="match status" value="1"/>
</dbReference>
<comment type="subunit">
    <text evidence="9">Homodimer. Binds to stalled ribosomes, contacting rRNA.</text>
</comment>
<name>A0A1M4TU68_9LACT</name>
<evidence type="ECO:0000256" key="6">
    <source>
        <dbReference type="ARBA" id="ARBA00022840"/>
    </source>
</evidence>
<dbReference type="PROSITE" id="PS50828">
    <property type="entry name" value="SMR"/>
    <property type="match status" value="1"/>
</dbReference>
<feature type="domain" description="Smr" evidence="12">
    <location>
        <begin position="714"/>
        <end position="789"/>
    </location>
</feature>
<evidence type="ECO:0000256" key="8">
    <source>
        <dbReference type="ARBA" id="ARBA00023125"/>
    </source>
</evidence>
<dbReference type="Gene3D" id="3.30.1370.110">
    <property type="match status" value="1"/>
</dbReference>
<keyword evidence="7 9" id="KW-0694">RNA-binding</keyword>
<keyword evidence="8 9" id="KW-0238">DNA-binding</keyword>
<dbReference type="PANTHER" id="PTHR48466">
    <property type="entry name" value="OS10G0509000 PROTEIN-RELATED"/>
    <property type="match status" value="1"/>
</dbReference>
<evidence type="ECO:0000259" key="12">
    <source>
        <dbReference type="PROSITE" id="PS50828"/>
    </source>
</evidence>
<keyword evidence="3 9" id="KW-0547">Nucleotide-binding</keyword>
<gene>
    <name evidence="9" type="primary">mutS2</name>
    <name evidence="9" type="synonym">rqcU</name>
    <name evidence="13" type="ORF">SAMN02745249_00515</name>
</gene>
<dbReference type="Proteomes" id="UP000184128">
    <property type="component" value="Unassembled WGS sequence"/>
</dbReference>
<accession>A0A1M4TU68</accession>
<dbReference type="PIRSF" id="PIRSF005814">
    <property type="entry name" value="MutS_YshD"/>
    <property type="match status" value="1"/>
</dbReference>
<dbReference type="InterPro" id="IPR046893">
    <property type="entry name" value="MSSS"/>
</dbReference>
<feature type="binding site" evidence="9">
    <location>
        <begin position="337"/>
        <end position="344"/>
    </location>
    <ligand>
        <name>ATP</name>
        <dbReference type="ChEBI" id="CHEBI:30616"/>
    </ligand>
</feature>
<dbReference type="Pfam" id="PF20297">
    <property type="entry name" value="MSSS"/>
    <property type="match status" value="1"/>
</dbReference>
<dbReference type="FunFam" id="3.40.50.300:FF:000830">
    <property type="entry name" value="Endonuclease MutS2"/>
    <property type="match status" value="1"/>
</dbReference>
<reference evidence="13 14" key="1">
    <citation type="submission" date="2016-11" db="EMBL/GenBank/DDBJ databases">
        <authorList>
            <person name="Jaros S."/>
            <person name="Januszkiewicz K."/>
            <person name="Wedrychowicz H."/>
        </authorList>
    </citation>
    <scope>NUCLEOTIDE SEQUENCE [LARGE SCALE GENOMIC DNA]</scope>
    <source>
        <strain evidence="13 14">DSM 15692</strain>
    </source>
</reference>
<dbReference type="EC" id="3.6.4.-" evidence="9"/>
<dbReference type="Pfam" id="PF00488">
    <property type="entry name" value="MutS_V"/>
    <property type="match status" value="1"/>
</dbReference>
<dbReference type="EC" id="3.1.-.-" evidence="9"/>
<comment type="function">
    <text evidence="9">Acts as a ribosome collision sensor, splitting the ribosome into its 2 subunits. Detects stalled/collided 70S ribosomes which it binds and splits by an ATP-hydrolysis driven conformational change. Acts upstream of the ribosome quality control system (RQC), a ribosome-associated complex that mediates the extraction of incompletely synthesized nascent chains from stalled ribosomes and their subsequent degradation. Probably generates substrates for RQC.</text>
</comment>
<keyword evidence="4 9" id="KW-0255">Endonuclease</keyword>
<dbReference type="InterPro" id="IPR002625">
    <property type="entry name" value="Smr_dom"/>
</dbReference>
<evidence type="ECO:0000256" key="1">
    <source>
        <dbReference type="ARBA" id="ARBA00022722"/>
    </source>
</evidence>
<keyword evidence="6 9" id="KW-0067">ATP-binding</keyword>
<dbReference type="GO" id="GO:0004519">
    <property type="term" value="F:endonuclease activity"/>
    <property type="evidence" value="ECO:0007669"/>
    <property type="project" value="UniProtKB-UniRule"/>
</dbReference>
<dbReference type="AlphaFoldDB" id="A0A1M4TU68"/>
<dbReference type="CDD" id="cd03280">
    <property type="entry name" value="ABC_MutS2"/>
    <property type="match status" value="1"/>
</dbReference>
<dbReference type="InterPro" id="IPR036187">
    <property type="entry name" value="DNA_mismatch_repair_MutS_sf"/>
</dbReference>
<comment type="similarity">
    <text evidence="9">Belongs to the DNA mismatch repair MutS family. MutS2 subfamily.</text>
</comment>
<evidence type="ECO:0000256" key="4">
    <source>
        <dbReference type="ARBA" id="ARBA00022759"/>
    </source>
</evidence>